<evidence type="ECO:0000256" key="1">
    <source>
        <dbReference type="SAM" id="Phobius"/>
    </source>
</evidence>
<keyword evidence="3" id="KW-1185">Reference proteome</keyword>
<keyword evidence="1" id="KW-0472">Membrane</keyword>
<feature type="transmembrane region" description="Helical" evidence="1">
    <location>
        <begin position="6"/>
        <end position="27"/>
    </location>
</feature>
<comment type="caution">
    <text evidence="2">The sequence shown here is derived from an EMBL/GenBank/DDBJ whole genome shotgun (WGS) entry which is preliminary data.</text>
</comment>
<dbReference type="AlphaFoldDB" id="I4EKM8"/>
<keyword evidence="1" id="KW-1133">Transmembrane helix</keyword>
<dbReference type="EMBL" id="CAGS01000413">
    <property type="protein sequence ID" value="CCF85240.1"/>
    <property type="molecule type" value="Genomic_DNA"/>
</dbReference>
<evidence type="ECO:0000313" key="2">
    <source>
        <dbReference type="EMBL" id="CCF85240.1"/>
    </source>
</evidence>
<gene>
    <name evidence="2" type="ORF">NITHO_4700004</name>
</gene>
<proteinExistence type="predicted"/>
<keyword evidence="1" id="KW-0812">Transmembrane</keyword>
<reference evidence="2 3" key="1">
    <citation type="journal article" date="2012" name="ISME J.">
        <title>Nitrification expanded: discovery, physiology and genomics of a nitrite-oxidizing bacterium from the phylum Chloroflexi.</title>
        <authorList>
            <person name="Sorokin D.Y."/>
            <person name="Lucker S."/>
            <person name="Vejmelkova D."/>
            <person name="Kostrikina N.A."/>
            <person name="Kleerebezem R."/>
            <person name="Rijpstra W.I."/>
            <person name="Damste J.S."/>
            <person name="Le Paslier D."/>
            <person name="Muyzer G."/>
            <person name="Wagner M."/>
            <person name="van Loosdrecht M.C."/>
            <person name="Daims H."/>
        </authorList>
    </citation>
    <scope>NUCLEOTIDE SEQUENCE [LARGE SCALE GENOMIC DNA]</scope>
    <source>
        <strain evidence="3">none</strain>
    </source>
</reference>
<evidence type="ECO:0000313" key="3">
    <source>
        <dbReference type="Proteomes" id="UP000004221"/>
    </source>
</evidence>
<protein>
    <submittedName>
        <fullName evidence="2">Uncharacterized protein</fullName>
    </submittedName>
</protein>
<name>I4EKM8_9BACT</name>
<sequence>MRRSLSVIGHSLLKIFFLFMVLPLLGYPRSGHYIKQKIPLPRGQAMTCVFMALQEIIRDS</sequence>
<dbReference type="Proteomes" id="UP000004221">
    <property type="component" value="Unassembled WGS sequence"/>
</dbReference>
<organism evidence="2 3">
    <name type="scientific">Nitrolancea hollandica Lb</name>
    <dbReference type="NCBI Taxonomy" id="1129897"/>
    <lineage>
        <taxon>Bacteria</taxon>
        <taxon>Pseudomonadati</taxon>
        <taxon>Thermomicrobiota</taxon>
        <taxon>Thermomicrobia</taxon>
        <taxon>Sphaerobacterales</taxon>
        <taxon>Sphaerobacterineae</taxon>
        <taxon>Sphaerobacteraceae</taxon>
        <taxon>Nitrolancea</taxon>
    </lineage>
</organism>
<accession>I4EKM8</accession>